<evidence type="ECO:0000313" key="3">
    <source>
        <dbReference type="Proteomes" id="UP000520814"/>
    </source>
</evidence>
<evidence type="ECO:0000259" key="1">
    <source>
        <dbReference type="Pfam" id="PF01261"/>
    </source>
</evidence>
<evidence type="ECO:0000313" key="2">
    <source>
        <dbReference type="EMBL" id="MBB6050590.1"/>
    </source>
</evidence>
<feature type="domain" description="Xylose isomerase-like TIM barrel" evidence="1">
    <location>
        <begin position="51"/>
        <end position="299"/>
    </location>
</feature>
<keyword evidence="3" id="KW-1185">Reference proteome</keyword>
<dbReference type="Pfam" id="PF01261">
    <property type="entry name" value="AP_endonuc_2"/>
    <property type="match status" value="1"/>
</dbReference>
<dbReference type="RefSeq" id="WP_184195836.1">
    <property type="nucleotide sequence ID" value="NZ_JACHGW010000002.1"/>
</dbReference>
<dbReference type="InterPro" id="IPR013022">
    <property type="entry name" value="Xyl_isomerase-like_TIM-brl"/>
</dbReference>
<dbReference type="Gene3D" id="3.20.20.150">
    <property type="entry name" value="Divalent-metal-dependent TIM barrel enzymes"/>
    <property type="match status" value="1"/>
</dbReference>
<dbReference type="Proteomes" id="UP000520814">
    <property type="component" value="Unassembled WGS sequence"/>
</dbReference>
<dbReference type="PANTHER" id="PTHR12110:SF48">
    <property type="entry name" value="BLL3656 PROTEIN"/>
    <property type="match status" value="1"/>
</dbReference>
<gene>
    <name evidence="2" type="ORF">HNQ39_002381</name>
</gene>
<dbReference type="InterPro" id="IPR036237">
    <property type="entry name" value="Xyl_isomerase-like_sf"/>
</dbReference>
<keyword evidence="2" id="KW-0413">Isomerase</keyword>
<dbReference type="AlphaFoldDB" id="A0A7W9SQH7"/>
<dbReference type="EC" id="5.3.99.11" evidence="2"/>
<dbReference type="EMBL" id="JACHGW010000002">
    <property type="protein sequence ID" value="MBB6050590.1"/>
    <property type="molecule type" value="Genomic_DNA"/>
</dbReference>
<dbReference type="InterPro" id="IPR050312">
    <property type="entry name" value="IolE/XylAMocC-like"/>
</dbReference>
<proteinExistence type="predicted"/>
<name>A0A7W9SQH7_ARMRO</name>
<protein>
    <submittedName>
        <fullName evidence="2">2-keto-myo-inositol isomerase</fullName>
        <ecNumber evidence="2">5.3.99.11</ecNumber>
    </submittedName>
</protein>
<reference evidence="2 3" key="1">
    <citation type="submission" date="2020-08" db="EMBL/GenBank/DDBJ databases">
        <title>Genomic Encyclopedia of Type Strains, Phase IV (KMG-IV): sequencing the most valuable type-strain genomes for metagenomic binning, comparative biology and taxonomic classification.</title>
        <authorList>
            <person name="Goeker M."/>
        </authorList>
    </citation>
    <scope>NUCLEOTIDE SEQUENCE [LARGE SCALE GENOMIC DNA]</scope>
    <source>
        <strain evidence="2 3">DSM 23562</strain>
    </source>
</reference>
<dbReference type="GO" id="GO:0016853">
    <property type="term" value="F:isomerase activity"/>
    <property type="evidence" value="ECO:0007669"/>
    <property type="project" value="UniProtKB-KW"/>
</dbReference>
<comment type="caution">
    <text evidence="2">The sequence shown here is derived from an EMBL/GenBank/DDBJ whole genome shotgun (WGS) entry which is preliminary data.</text>
</comment>
<accession>A0A7W9SQH7</accession>
<dbReference type="SUPFAM" id="SSF51658">
    <property type="entry name" value="Xylose isomerase-like"/>
    <property type="match status" value="1"/>
</dbReference>
<sequence>MPTLLEDKPTLTEGALAPFPELLESPSYPFRFCFNTSTVRKHKLPLPELCRLAAAAGYDAIEPWMDELERFVEEGGNLAELRSELLDIGLTVESAIGFFDWINDDNTAREAGLAQARHDMELLARLGGRRVAAPPFGVHTAGSPKIDLLAAAERYRVLCELGEKTGVVPMVEVWGFSANLNRLGEAALIALESGHPQACILSDVYHLYKGGSPVDGLTLLSGNRLPVFHVNDYPDIAPAQITDADRVYPGDGVAPLRRILRNLDFAGFRGYLSLELFNEAYYREDPLSVAKTGLEKLKRVVADAL</sequence>
<dbReference type="PANTHER" id="PTHR12110">
    <property type="entry name" value="HYDROXYPYRUVATE ISOMERASE"/>
    <property type="match status" value="1"/>
</dbReference>
<organism evidence="2 3">
    <name type="scientific">Armatimonas rosea</name>
    <dbReference type="NCBI Taxonomy" id="685828"/>
    <lineage>
        <taxon>Bacteria</taxon>
        <taxon>Bacillati</taxon>
        <taxon>Armatimonadota</taxon>
        <taxon>Armatimonadia</taxon>
        <taxon>Armatimonadales</taxon>
        <taxon>Armatimonadaceae</taxon>
        <taxon>Armatimonas</taxon>
    </lineage>
</organism>